<evidence type="ECO:0000259" key="1">
    <source>
        <dbReference type="PROSITE" id="PS50883"/>
    </source>
</evidence>
<dbReference type="Proteomes" id="UP000278962">
    <property type="component" value="Unassembled WGS sequence"/>
</dbReference>
<reference evidence="2 3" key="1">
    <citation type="submission" date="2018-10" db="EMBL/GenBank/DDBJ databases">
        <title>Genomic Encyclopedia of Archaeal and Bacterial Type Strains, Phase II (KMG-II): from individual species to whole genera.</title>
        <authorList>
            <person name="Goeker M."/>
        </authorList>
    </citation>
    <scope>NUCLEOTIDE SEQUENCE [LARGE SCALE GENOMIC DNA]</scope>
    <source>
        <strain evidence="2 3">DSM 14954</strain>
    </source>
</reference>
<sequence>MTAILREAARVAELRSILDGDLIRSVYQPIVDLDTHEVVGYEALARGPVGSSLERPDLLFACAREHGLLEQLEWACRAAALRGALDARLRKTLFVNVEPSMLDMSVPVELAELFARATRELDVVIELTERALTDKPAEMLARVAAMRTSGLMMALDDVGADRRSLALMPFVNPEVIKLDLRLVQENPSPAIAAIVHAVNAEAERSGAVLLAEGIETEEQLAVARALGARYGQGWLFGRPAELPTGTRELPVPLAPRRVVAPIPPSPYRAVAARVRPRRGTKGLLLAISKHLEAQVAAQGESAVVFAAFQEARHFTPRSAARYEQLATSAALVGALGVGLSAEPVPGVRGADLDVDDALAGEWNVTVVAPHFAAAFVARDLGDTDCPDMERRFDFCLTYDRDLAVEAARGLLARIAPR</sequence>
<organism evidence="2 3">
    <name type="scientific">Solirubrobacter pauli</name>
    <dbReference type="NCBI Taxonomy" id="166793"/>
    <lineage>
        <taxon>Bacteria</taxon>
        <taxon>Bacillati</taxon>
        <taxon>Actinomycetota</taxon>
        <taxon>Thermoleophilia</taxon>
        <taxon>Solirubrobacterales</taxon>
        <taxon>Solirubrobacteraceae</taxon>
        <taxon>Solirubrobacter</taxon>
    </lineage>
</organism>
<dbReference type="PANTHER" id="PTHR33121:SF76">
    <property type="entry name" value="SIGNALING PROTEIN"/>
    <property type="match status" value="1"/>
</dbReference>
<dbReference type="EMBL" id="RBIL01000001">
    <property type="protein sequence ID" value="RKQ93355.1"/>
    <property type="molecule type" value="Genomic_DNA"/>
</dbReference>
<gene>
    <name evidence="2" type="ORF">C8N24_3217</name>
</gene>
<dbReference type="GO" id="GO:0071111">
    <property type="term" value="F:cyclic-guanylate-specific phosphodiesterase activity"/>
    <property type="evidence" value="ECO:0007669"/>
    <property type="project" value="InterPro"/>
</dbReference>
<keyword evidence="3" id="KW-1185">Reference proteome</keyword>
<comment type="caution">
    <text evidence="2">The sequence shown here is derived from an EMBL/GenBank/DDBJ whole genome shotgun (WGS) entry which is preliminary data.</text>
</comment>
<dbReference type="PROSITE" id="PS50883">
    <property type="entry name" value="EAL"/>
    <property type="match status" value="1"/>
</dbReference>
<dbReference type="InterPro" id="IPR001633">
    <property type="entry name" value="EAL_dom"/>
</dbReference>
<evidence type="ECO:0000313" key="2">
    <source>
        <dbReference type="EMBL" id="RKQ93355.1"/>
    </source>
</evidence>
<dbReference type="InterPro" id="IPR019278">
    <property type="entry name" value="DICT_dom"/>
</dbReference>
<dbReference type="AlphaFoldDB" id="A0A660LGP0"/>
<name>A0A660LGP0_9ACTN</name>
<dbReference type="CDD" id="cd01948">
    <property type="entry name" value="EAL"/>
    <property type="match status" value="1"/>
</dbReference>
<dbReference type="SMART" id="SM00052">
    <property type="entry name" value="EAL"/>
    <property type="match status" value="1"/>
</dbReference>
<accession>A0A660LGP0</accession>
<dbReference type="InterPro" id="IPR035919">
    <property type="entry name" value="EAL_sf"/>
</dbReference>
<dbReference type="SUPFAM" id="SSF141868">
    <property type="entry name" value="EAL domain-like"/>
    <property type="match status" value="1"/>
</dbReference>
<proteinExistence type="predicted"/>
<dbReference type="Gene3D" id="3.20.20.450">
    <property type="entry name" value="EAL domain"/>
    <property type="match status" value="1"/>
</dbReference>
<dbReference type="RefSeq" id="WP_121251398.1">
    <property type="nucleotide sequence ID" value="NZ_RBIL01000001.1"/>
</dbReference>
<protein>
    <submittedName>
        <fullName evidence="2">EAL domain-containing protein (Putative c-di-GMP-specific phosphodiesterase class I)</fullName>
    </submittedName>
</protein>
<dbReference type="InterPro" id="IPR050706">
    <property type="entry name" value="Cyclic-di-GMP_PDE-like"/>
</dbReference>
<dbReference type="PANTHER" id="PTHR33121">
    <property type="entry name" value="CYCLIC DI-GMP PHOSPHODIESTERASE PDEF"/>
    <property type="match status" value="1"/>
</dbReference>
<dbReference type="OrthoDB" id="3278016at2"/>
<dbReference type="Pfam" id="PF00563">
    <property type="entry name" value="EAL"/>
    <property type="match status" value="1"/>
</dbReference>
<feature type="domain" description="EAL" evidence="1">
    <location>
        <begin position="7"/>
        <end position="253"/>
    </location>
</feature>
<dbReference type="Pfam" id="PF10069">
    <property type="entry name" value="DICT"/>
    <property type="match status" value="1"/>
</dbReference>
<evidence type="ECO:0000313" key="3">
    <source>
        <dbReference type="Proteomes" id="UP000278962"/>
    </source>
</evidence>